<feature type="compositionally biased region" description="Basic and acidic residues" evidence="1">
    <location>
        <begin position="89"/>
        <end position="100"/>
    </location>
</feature>
<evidence type="ECO:0000313" key="2">
    <source>
        <dbReference type="EMBL" id="CAL5224543.1"/>
    </source>
</evidence>
<feature type="compositionally biased region" description="Basic and acidic residues" evidence="1">
    <location>
        <begin position="44"/>
        <end position="62"/>
    </location>
</feature>
<accession>A0ABP1FXD0</accession>
<protein>
    <submittedName>
        <fullName evidence="2">G7242 protein</fullName>
    </submittedName>
</protein>
<organism evidence="2 3">
    <name type="scientific">Coccomyxa viridis</name>
    <dbReference type="NCBI Taxonomy" id="1274662"/>
    <lineage>
        <taxon>Eukaryota</taxon>
        <taxon>Viridiplantae</taxon>
        <taxon>Chlorophyta</taxon>
        <taxon>core chlorophytes</taxon>
        <taxon>Trebouxiophyceae</taxon>
        <taxon>Trebouxiophyceae incertae sedis</taxon>
        <taxon>Coccomyxaceae</taxon>
        <taxon>Coccomyxa</taxon>
    </lineage>
</organism>
<name>A0ABP1FXD0_9CHLO</name>
<evidence type="ECO:0000313" key="3">
    <source>
        <dbReference type="Proteomes" id="UP001497392"/>
    </source>
</evidence>
<feature type="compositionally biased region" description="Basic and acidic residues" evidence="1">
    <location>
        <begin position="19"/>
        <end position="30"/>
    </location>
</feature>
<feature type="compositionally biased region" description="Polar residues" evidence="1">
    <location>
        <begin position="74"/>
        <end position="86"/>
    </location>
</feature>
<proteinExistence type="predicted"/>
<feature type="region of interest" description="Disordered" evidence="1">
    <location>
        <begin position="1"/>
        <end position="100"/>
    </location>
</feature>
<reference evidence="2 3" key="1">
    <citation type="submission" date="2024-06" db="EMBL/GenBank/DDBJ databases">
        <authorList>
            <person name="Kraege A."/>
            <person name="Thomma B."/>
        </authorList>
    </citation>
    <scope>NUCLEOTIDE SEQUENCE [LARGE SCALE GENOMIC DNA]</scope>
</reference>
<dbReference type="Proteomes" id="UP001497392">
    <property type="component" value="Unassembled WGS sequence"/>
</dbReference>
<keyword evidence="3" id="KW-1185">Reference proteome</keyword>
<dbReference type="EMBL" id="CAXHTA020000011">
    <property type="protein sequence ID" value="CAL5224543.1"/>
    <property type="molecule type" value="Genomic_DNA"/>
</dbReference>
<comment type="caution">
    <text evidence="2">The sequence shown here is derived from an EMBL/GenBank/DDBJ whole genome shotgun (WGS) entry which is preliminary data.</text>
</comment>
<gene>
    <name evidence="2" type="primary">g7242</name>
    <name evidence="2" type="ORF">VP750_LOCUS6202</name>
</gene>
<feature type="compositionally biased region" description="Polar residues" evidence="1">
    <location>
        <begin position="31"/>
        <end position="43"/>
    </location>
</feature>
<evidence type="ECO:0000256" key="1">
    <source>
        <dbReference type="SAM" id="MobiDB-lite"/>
    </source>
</evidence>
<sequence>MLSCSPLCAGKAGSQSGLDEAKKAQKRADKTLQQANDVSSQARQEARSALEEAEKAQKHADEAWQQAERVGSQADEQLQQEVSKVQRTLGERLHLGKAEE</sequence>